<dbReference type="SUPFAM" id="SSF53300">
    <property type="entry name" value="vWA-like"/>
    <property type="match status" value="1"/>
</dbReference>
<dbReference type="Pfam" id="PF13519">
    <property type="entry name" value="VWA_2"/>
    <property type="match status" value="1"/>
</dbReference>
<evidence type="ECO:0000256" key="1">
    <source>
        <dbReference type="PROSITE-ProRule" id="PRU00339"/>
    </source>
</evidence>
<name>A0ABV5HRM5_9VIBR</name>
<dbReference type="InterPro" id="IPR036465">
    <property type="entry name" value="vWFA_dom_sf"/>
</dbReference>
<evidence type="ECO:0000259" key="3">
    <source>
        <dbReference type="PROSITE" id="PS50234"/>
    </source>
</evidence>
<proteinExistence type="predicted"/>
<feature type="repeat" description="TPR" evidence="1">
    <location>
        <begin position="396"/>
        <end position="429"/>
    </location>
</feature>
<evidence type="ECO:0000256" key="2">
    <source>
        <dbReference type="SAM" id="Phobius"/>
    </source>
</evidence>
<keyword evidence="2" id="KW-0812">Transmembrane</keyword>
<dbReference type="PROSITE" id="PS50005">
    <property type="entry name" value="TPR"/>
    <property type="match status" value="1"/>
</dbReference>
<dbReference type="InterPro" id="IPR002035">
    <property type="entry name" value="VWF_A"/>
</dbReference>
<dbReference type="SMART" id="SM00327">
    <property type="entry name" value="VWA"/>
    <property type="match status" value="1"/>
</dbReference>
<dbReference type="PROSITE" id="PS50234">
    <property type="entry name" value="VWFA"/>
    <property type="match status" value="1"/>
</dbReference>
<keyword evidence="1" id="KW-0802">TPR repeat</keyword>
<feature type="domain" description="VWFA" evidence="3">
    <location>
        <begin position="87"/>
        <end position="260"/>
    </location>
</feature>
<dbReference type="SUPFAM" id="SSF48452">
    <property type="entry name" value="TPR-like"/>
    <property type="match status" value="1"/>
</dbReference>
<dbReference type="InterPro" id="IPR019734">
    <property type="entry name" value="TPR_rpt"/>
</dbReference>
<protein>
    <submittedName>
        <fullName evidence="4">VWA domain-containing protein</fullName>
    </submittedName>
</protein>
<organism evidence="4 5">
    <name type="scientific">Vibrio olivae</name>
    <dbReference type="NCBI Taxonomy" id="1243002"/>
    <lineage>
        <taxon>Bacteria</taxon>
        <taxon>Pseudomonadati</taxon>
        <taxon>Pseudomonadota</taxon>
        <taxon>Gammaproteobacteria</taxon>
        <taxon>Vibrionales</taxon>
        <taxon>Vibrionaceae</taxon>
        <taxon>Vibrio</taxon>
    </lineage>
</organism>
<dbReference type="PANTHER" id="PTHR22550:SF14">
    <property type="entry name" value="VWFA DOMAIN-CONTAINING PROTEIN"/>
    <property type="match status" value="1"/>
</dbReference>
<accession>A0ABV5HRM5</accession>
<dbReference type="PROSITE" id="PS50293">
    <property type="entry name" value="TPR_REGION"/>
    <property type="match status" value="1"/>
</dbReference>
<evidence type="ECO:0000313" key="5">
    <source>
        <dbReference type="Proteomes" id="UP001589645"/>
    </source>
</evidence>
<dbReference type="SMART" id="SM00028">
    <property type="entry name" value="TPR"/>
    <property type="match status" value="1"/>
</dbReference>
<evidence type="ECO:0000313" key="4">
    <source>
        <dbReference type="EMBL" id="MFB9136562.1"/>
    </source>
</evidence>
<dbReference type="Gene3D" id="1.25.40.10">
    <property type="entry name" value="Tetratricopeptide repeat domain"/>
    <property type="match status" value="1"/>
</dbReference>
<dbReference type="Proteomes" id="UP001589645">
    <property type="component" value="Unassembled WGS sequence"/>
</dbReference>
<feature type="transmembrane region" description="Helical" evidence="2">
    <location>
        <begin position="304"/>
        <end position="331"/>
    </location>
</feature>
<dbReference type="PANTHER" id="PTHR22550">
    <property type="entry name" value="SPORE GERMINATION PROTEIN"/>
    <property type="match status" value="1"/>
</dbReference>
<sequence length="446" mass="49891">MFEFTFLYPWALISLIPLALVVLWIKLRPRQHSLIAPHIAKAIGIENRQHQSQLLSGITLFWLLATLALAGPSWEHAKRPSYQSGQARVLVMDMSLSMYATDLKPNRLTQARYKAMDLLKQWREGSTGLIAYAADAYTISPLTSDTQTIVNQIPNLSPDIMPYPGANAGQGVKLAIEMLKNAGLERGDIVLMTDDLDSQEVNDIQQLLSNERWQLSILGVGTESGAPIVQQDGSLLKDNHNSTVIAKANFANMGHLAQSVNGIFVPIQLDSKDINTITHFTQHLSTHAKKNQDQSVDDVVNNGYWLVLLLLLPALGLFRRGLIFTLIWLALPLTTPNQAQASAWKNQDQQGYELFNAKQYKQAEQTFKNPEWKGIAQYKAGEFEKAIESLQGIDTPRAQYNLGNAYAQAKQFQKAIDSYKHALKTQPNNQDAQHNLEIVKKALERQ</sequence>
<feature type="transmembrane region" description="Helical" evidence="2">
    <location>
        <begin position="6"/>
        <end position="25"/>
    </location>
</feature>
<keyword evidence="2" id="KW-0472">Membrane</keyword>
<dbReference type="RefSeq" id="WP_390194778.1">
    <property type="nucleotide sequence ID" value="NZ_JBHMEP010000006.1"/>
</dbReference>
<dbReference type="InterPro" id="IPR011990">
    <property type="entry name" value="TPR-like_helical_dom_sf"/>
</dbReference>
<dbReference type="InterPro" id="IPR050768">
    <property type="entry name" value="UPF0353/GerABKA_families"/>
</dbReference>
<keyword evidence="5" id="KW-1185">Reference proteome</keyword>
<dbReference type="Pfam" id="PF00515">
    <property type="entry name" value="TPR_1"/>
    <property type="match status" value="1"/>
</dbReference>
<keyword evidence="2" id="KW-1133">Transmembrane helix</keyword>
<reference evidence="4 5" key="1">
    <citation type="submission" date="2024-09" db="EMBL/GenBank/DDBJ databases">
        <authorList>
            <person name="Sun Q."/>
            <person name="Mori K."/>
        </authorList>
    </citation>
    <scope>NUCLEOTIDE SEQUENCE [LARGE SCALE GENOMIC DNA]</scope>
    <source>
        <strain evidence="4 5">CECT 8064</strain>
    </source>
</reference>
<comment type="caution">
    <text evidence="4">The sequence shown here is derived from an EMBL/GenBank/DDBJ whole genome shotgun (WGS) entry which is preliminary data.</text>
</comment>
<gene>
    <name evidence="4" type="ORF">ACFFUV_16455</name>
</gene>
<dbReference type="Gene3D" id="3.40.50.410">
    <property type="entry name" value="von Willebrand factor, type A domain"/>
    <property type="match status" value="1"/>
</dbReference>
<feature type="non-terminal residue" evidence="4">
    <location>
        <position position="446"/>
    </location>
</feature>
<dbReference type="EMBL" id="JBHMEP010000006">
    <property type="protein sequence ID" value="MFB9136562.1"/>
    <property type="molecule type" value="Genomic_DNA"/>
</dbReference>